<evidence type="ECO:0000313" key="3">
    <source>
        <dbReference type="Proteomes" id="UP000698800"/>
    </source>
</evidence>
<dbReference type="AlphaFoldDB" id="A0A9P8KW99"/>
<sequence length="280" mass="31555">MSQQHNDNNTTDTKHQGQERTPEEISQQQQQQQQTSTITYLPVPTFRSSTSSPGSLLVSPPYIFAPSQTPQSADPAPGYFPVAAPSPFRTFPPQPYIKQEPLPGPPELLIDPAEVSRTPSSIFSPDQFIGDLSGSRPMSSYSSSSQDSVYSTPGPQSYRLVSPYTMNDPRSMSQVSPGLTDKDQLINSLRTHRVNTLTELRRIEKIFAHFDQAEFSEPMTTAWAYYVNSNNFLSELRGLTRNYPFSSECLDEAKWKVIEDPASTRSWNYCWLVLMKIQNE</sequence>
<feature type="region of interest" description="Disordered" evidence="1">
    <location>
        <begin position="134"/>
        <end position="154"/>
    </location>
</feature>
<feature type="compositionally biased region" description="Polar residues" evidence="1">
    <location>
        <begin position="1"/>
        <end position="11"/>
    </location>
</feature>
<reference evidence="2" key="1">
    <citation type="submission" date="2021-03" db="EMBL/GenBank/DDBJ databases">
        <title>Comparative genomics and phylogenomic investigation of the class Geoglossomycetes provide insights into ecological specialization and systematics.</title>
        <authorList>
            <person name="Melie T."/>
            <person name="Pirro S."/>
            <person name="Miller A.N."/>
            <person name="Quandt A."/>
        </authorList>
    </citation>
    <scope>NUCLEOTIDE SEQUENCE</scope>
    <source>
        <strain evidence="2">GBOQ0MN5Z8</strain>
    </source>
</reference>
<feature type="region of interest" description="Disordered" evidence="1">
    <location>
        <begin position="1"/>
        <end position="55"/>
    </location>
</feature>
<feature type="compositionally biased region" description="Basic and acidic residues" evidence="1">
    <location>
        <begin position="12"/>
        <end position="23"/>
    </location>
</feature>
<dbReference type="EMBL" id="JAGHQL010000118">
    <property type="protein sequence ID" value="KAH0538200.1"/>
    <property type="molecule type" value="Genomic_DNA"/>
</dbReference>
<name>A0A9P8KW99_9PEZI</name>
<protein>
    <submittedName>
        <fullName evidence="2">Uncharacterized protein</fullName>
    </submittedName>
</protein>
<accession>A0A9P8KW99</accession>
<feature type="compositionally biased region" description="Low complexity" evidence="1">
    <location>
        <begin position="134"/>
        <end position="151"/>
    </location>
</feature>
<evidence type="ECO:0000313" key="2">
    <source>
        <dbReference type="EMBL" id="KAH0538200.1"/>
    </source>
</evidence>
<dbReference type="Proteomes" id="UP000698800">
    <property type="component" value="Unassembled WGS sequence"/>
</dbReference>
<gene>
    <name evidence="2" type="ORF">FGG08_005169</name>
</gene>
<proteinExistence type="predicted"/>
<organism evidence="2 3">
    <name type="scientific">Glutinoglossum americanum</name>
    <dbReference type="NCBI Taxonomy" id="1670608"/>
    <lineage>
        <taxon>Eukaryota</taxon>
        <taxon>Fungi</taxon>
        <taxon>Dikarya</taxon>
        <taxon>Ascomycota</taxon>
        <taxon>Pezizomycotina</taxon>
        <taxon>Geoglossomycetes</taxon>
        <taxon>Geoglossales</taxon>
        <taxon>Geoglossaceae</taxon>
        <taxon>Glutinoglossum</taxon>
    </lineage>
</organism>
<keyword evidence="3" id="KW-1185">Reference proteome</keyword>
<comment type="caution">
    <text evidence="2">The sequence shown here is derived from an EMBL/GenBank/DDBJ whole genome shotgun (WGS) entry which is preliminary data.</text>
</comment>
<dbReference type="OrthoDB" id="4932428at2759"/>
<evidence type="ECO:0000256" key="1">
    <source>
        <dbReference type="SAM" id="MobiDB-lite"/>
    </source>
</evidence>